<evidence type="ECO:0000313" key="4">
    <source>
        <dbReference type="Proteomes" id="UP000317977"/>
    </source>
</evidence>
<dbReference type="InterPro" id="IPR012495">
    <property type="entry name" value="TadE-like_dom"/>
</dbReference>
<sequence length="150" mass="16317">MNRRTESQRIMNRTLRQRRGTTAIELALVIPVLFGLLFAAIDFARVQNIRDTASLAAYEGARQGILPGKSAATVREVAQENIDALGVLDAVITVTPSTITDQTPEITVSIDTPLSTNLYAYCSFFKNKTIHATCSLKRESELTGMSATGP</sequence>
<dbReference type="EMBL" id="SJPX01000006">
    <property type="protein sequence ID" value="TWU46731.1"/>
    <property type="molecule type" value="Genomic_DNA"/>
</dbReference>
<feature type="domain" description="TadE-like" evidence="2">
    <location>
        <begin position="20"/>
        <end position="62"/>
    </location>
</feature>
<feature type="transmembrane region" description="Helical" evidence="1">
    <location>
        <begin position="21"/>
        <end position="41"/>
    </location>
</feature>
<accession>A0A5C6EG63</accession>
<name>A0A5C6EG63_9BACT</name>
<keyword evidence="4" id="KW-1185">Reference proteome</keyword>
<keyword evidence="1" id="KW-1133">Transmembrane helix</keyword>
<proteinExistence type="predicted"/>
<keyword evidence="1" id="KW-0472">Membrane</keyword>
<evidence type="ECO:0000256" key="1">
    <source>
        <dbReference type="SAM" id="Phobius"/>
    </source>
</evidence>
<reference evidence="3 4" key="1">
    <citation type="submission" date="2019-02" db="EMBL/GenBank/DDBJ databases">
        <title>Deep-cultivation of Planctomycetes and their phenomic and genomic characterization uncovers novel biology.</title>
        <authorList>
            <person name="Wiegand S."/>
            <person name="Jogler M."/>
            <person name="Boedeker C."/>
            <person name="Pinto D."/>
            <person name="Vollmers J."/>
            <person name="Rivas-Marin E."/>
            <person name="Kohn T."/>
            <person name="Peeters S.H."/>
            <person name="Heuer A."/>
            <person name="Rast P."/>
            <person name="Oberbeckmann S."/>
            <person name="Bunk B."/>
            <person name="Jeske O."/>
            <person name="Meyerdierks A."/>
            <person name="Storesund J.E."/>
            <person name="Kallscheuer N."/>
            <person name="Luecker S."/>
            <person name="Lage O.M."/>
            <person name="Pohl T."/>
            <person name="Merkel B.J."/>
            <person name="Hornburger P."/>
            <person name="Mueller R.-W."/>
            <person name="Bruemmer F."/>
            <person name="Labrenz M."/>
            <person name="Spormann A.M."/>
            <person name="Op Den Camp H."/>
            <person name="Overmann J."/>
            <person name="Amann R."/>
            <person name="Jetten M.S.M."/>
            <person name="Mascher T."/>
            <person name="Medema M.H."/>
            <person name="Devos D.P."/>
            <person name="Kaster A.-K."/>
            <person name="Ovreas L."/>
            <person name="Rohde M."/>
            <person name="Galperin M.Y."/>
            <person name="Jogler C."/>
        </authorList>
    </citation>
    <scope>NUCLEOTIDE SEQUENCE [LARGE SCALE GENOMIC DNA]</scope>
    <source>
        <strain evidence="3 4">Poly59</strain>
    </source>
</reference>
<comment type="caution">
    <text evidence="3">The sequence shown here is derived from an EMBL/GenBank/DDBJ whole genome shotgun (WGS) entry which is preliminary data.</text>
</comment>
<protein>
    <submittedName>
        <fullName evidence="3">TadE-like protein</fullName>
    </submittedName>
</protein>
<dbReference type="Pfam" id="PF07811">
    <property type="entry name" value="TadE"/>
    <property type="match status" value="1"/>
</dbReference>
<organism evidence="3 4">
    <name type="scientific">Rubripirellula reticaptiva</name>
    <dbReference type="NCBI Taxonomy" id="2528013"/>
    <lineage>
        <taxon>Bacteria</taxon>
        <taxon>Pseudomonadati</taxon>
        <taxon>Planctomycetota</taxon>
        <taxon>Planctomycetia</taxon>
        <taxon>Pirellulales</taxon>
        <taxon>Pirellulaceae</taxon>
        <taxon>Rubripirellula</taxon>
    </lineage>
</organism>
<dbReference type="Proteomes" id="UP000317977">
    <property type="component" value="Unassembled WGS sequence"/>
</dbReference>
<evidence type="ECO:0000259" key="2">
    <source>
        <dbReference type="Pfam" id="PF07811"/>
    </source>
</evidence>
<evidence type="ECO:0000313" key="3">
    <source>
        <dbReference type="EMBL" id="TWU46731.1"/>
    </source>
</evidence>
<dbReference type="AlphaFoldDB" id="A0A5C6EG63"/>
<gene>
    <name evidence="3" type="ORF">Poly59_57040</name>
</gene>
<keyword evidence="1" id="KW-0812">Transmembrane</keyword>